<gene>
    <name evidence="2" type="ORF">QNI16_34005</name>
</gene>
<evidence type="ECO:0000259" key="1">
    <source>
        <dbReference type="Pfam" id="PF13276"/>
    </source>
</evidence>
<sequence>MLERLCQVLGVSRSGFYRYLKGETHSVSQQKQEQYQQIEDLFWEHKRRYETRSLQAELMAQGRVIGRHQIRKVLKEKELKAIQPKSFVPKTTQSKHGKRNSPAHAVSINLLLDQTRAEKPNQINDYRMGWYQI</sequence>
<dbReference type="EMBL" id="JASJOS010000021">
    <property type="protein sequence ID" value="MDJ1485554.1"/>
    <property type="molecule type" value="Genomic_DNA"/>
</dbReference>
<dbReference type="AlphaFoldDB" id="A0AAE3UD57"/>
<dbReference type="PANTHER" id="PTHR46889:SF4">
    <property type="entry name" value="TRANSPOSASE INSO FOR INSERTION SEQUENCE ELEMENT IS911B-RELATED"/>
    <property type="match status" value="1"/>
</dbReference>
<comment type="caution">
    <text evidence="2">The sequence shown here is derived from an EMBL/GenBank/DDBJ whole genome shotgun (WGS) entry which is preliminary data.</text>
</comment>
<dbReference type="InterPro" id="IPR050900">
    <property type="entry name" value="Transposase_IS3/IS150/IS904"/>
</dbReference>
<dbReference type="Pfam" id="PF13276">
    <property type="entry name" value="HTH_21"/>
    <property type="match status" value="1"/>
</dbReference>
<name>A0AAE3UD57_9BACT</name>
<dbReference type="PANTHER" id="PTHR46889">
    <property type="entry name" value="TRANSPOSASE INSF FOR INSERTION SEQUENCE IS3B-RELATED"/>
    <property type="match status" value="1"/>
</dbReference>
<proteinExistence type="predicted"/>
<evidence type="ECO:0000313" key="3">
    <source>
        <dbReference type="Proteomes" id="UP001241110"/>
    </source>
</evidence>
<dbReference type="RefSeq" id="WP_313988265.1">
    <property type="nucleotide sequence ID" value="NZ_JASJOS010000021.1"/>
</dbReference>
<dbReference type="InterPro" id="IPR025948">
    <property type="entry name" value="HTH-like_dom"/>
</dbReference>
<feature type="domain" description="HTH-like" evidence="1">
    <location>
        <begin position="30"/>
        <end position="85"/>
    </location>
</feature>
<evidence type="ECO:0000313" key="2">
    <source>
        <dbReference type="EMBL" id="MDJ1485554.1"/>
    </source>
</evidence>
<protein>
    <submittedName>
        <fullName evidence="2">IS3 family transposase</fullName>
    </submittedName>
</protein>
<reference evidence="2" key="1">
    <citation type="submission" date="2023-05" db="EMBL/GenBank/DDBJ databases">
        <authorList>
            <person name="Zhang X."/>
        </authorList>
    </citation>
    <scope>NUCLEOTIDE SEQUENCE</scope>
    <source>
        <strain evidence="2">YF14B1</strain>
    </source>
</reference>
<dbReference type="Proteomes" id="UP001241110">
    <property type="component" value="Unassembled WGS sequence"/>
</dbReference>
<accession>A0AAE3UD57</accession>
<organism evidence="2 3">
    <name type="scientific">Xanthocytophaga flava</name>
    <dbReference type="NCBI Taxonomy" id="3048013"/>
    <lineage>
        <taxon>Bacteria</taxon>
        <taxon>Pseudomonadati</taxon>
        <taxon>Bacteroidota</taxon>
        <taxon>Cytophagia</taxon>
        <taxon>Cytophagales</taxon>
        <taxon>Rhodocytophagaceae</taxon>
        <taxon>Xanthocytophaga</taxon>
    </lineage>
</organism>